<dbReference type="FunFam" id="3.40.50.1220:FF:000038">
    <property type="entry name" value="NAD-dependent protein deacetylase sirtuin-6 isoform X2"/>
    <property type="match status" value="1"/>
</dbReference>
<gene>
    <name evidence="9" type="ORF">AQUCO_00500326v1</name>
</gene>
<feature type="domain" description="Deacetylase sirtuin-type" evidence="8">
    <location>
        <begin position="27"/>
        <end position="299"/>
    </location>
</feature>
<organism evidence="9 10">
    <name type="scientific">Aquilegia coerulea</name>
    <name type="common">Rocky mountain columbine</name>
    <dbReference type="NCBI Taxonomy" id="218851"/>
    <lineage>
        <taxon>Eukaryota</taxon>
        <taxon>Viridiplantae</taxon>
        <taxon>Streptophyta</taxon>
        <taxon>Embryophyta</taxon>
        <taxon>Tracheophyta</taxon>
        <taxon>Spermatophyta</taxon>
        <taxon>Magnoliopsida</taxon>
        <taxon>Ranunculales</taxon>
        <taxon>Ranunculaceae</taxon>
        <taxon>Thalictroideae</taxon>
        <taxon>Aquilegia</taxon>
    </lineage>
</organism>
<dbReference type="EMBL" id="KZ305022">
    <property type="protein sequence ID" value="PIA58317.1"/>
    <property type="molecule type" value="Genomic_DNA"/>
</dbReference>
<dbReference type="SUPFAM" id="SSF52467">
    <property type="entry name" value="DHS-like NAD/FAD-binding domain"/>
    <property type="match status" value="1"/>
</dbReference>
<keyword evidence="4 7" id="KW-0862">Zinc</keyword>
<evidence type="ECO:0000313" key="9">
    <source>
        <dbReference type="EMBL" id="PIA58317.1"/>
    </source>
</evidence>
<feature type="binding site" evidence="7">
    <location>
        <position position="145"/>
    </location>
    <ligand>
        <name>Zn(2+)</name>
        <dbReference type="ChEBI" id="CHEBI:29105"/>
    </ligand>
</feature>
<evidence type="ECO:0000256" key="5">
    <source>
        <dbReference type="ARBA" id="ARBA00023027"/>
    </source>
</evidence>
<accession>A0A2G5ERN0</accession>
<dbReference type="GO" id="GO:0017136">
    <property type="term" value="F:histone deacetylase activity, NAD-dependent"/>
    <property type="evidence" value="ECO:0007669"/>
    <property type="project" value="TreeGrafter"/>
</dbReference>
<protein>
    <recommendedName>
        <fullName evidence="1">protein acetyllysine N-acetyltransferase</fullName>
        <ecNumber evidence="1">2.3.1.286</ecNumber>
    </recommendedName>
</protein>
<evidence type="ECO:0000259" key="8">
    <source>
        <dbReference type="PROSITE" id="PS50305"/>
    </source>
</evidence>
<feature type="binding site" evidence="7">
    <location>
        <position position="172"/>
    </location>
    <ligand>
        <name>Zn(2+)</name>
        <dbReference type="ChEBI" id="CHEBI:29105"/>
    </ligand>
</feature>
<proteinExistence type="inferred from homology"/>
<dbReference type="STRING" id="218851.A0A2G5ERN0"/>
<dbReference type="GO" id="GO:0070403">
    <property type="term" value="F:NAD+ binding"/>
    <property type="evidence" value="ECO:0007669"/>
    <property type="project" value="InterPro"/>
</dbReference>
<feature type="binding site" evidence="7">
    <location>
        <position position="167"/>
    </location>
    <ligand>
        <name>Zn(2+)</name>
        <dbReference type="ChEBI" id="CHEBI:29105"/>
    </ligand>
</feature>
<keyword evidence="3 7" id="KW-0479">Metal-binding</keyword>
<evidence type="ECO:0000313" key="10">
    <source>
        <dbReference type="Proteomes" id="UP000230069"/>
    </source>
</evidence>
<evidence type="ECO:0000256" key="7">
    <source>
        <dbReference type="PROSITE-ProRule" id="PRU00236"/>
    </source>
</evidence>
<dbReference type="FunCoup" id="A0A2G5ERN0">
    <property type="interactions" value="2575"/>
</dbReference>
<dbReference type="CDD" id="cd01410">
    <property type="entry name" value="SIRT7"/>
    <property type="match status" value="1"/>
</dbReference>
<evidence type="ECO:0000256" key="2">
    <source>
        <dbReference type="ARBA" id="ARBA00022679"/>
    </source>
</evidence>
<reference evidence="9 10" key="1">
    <citation type="submission" date="2017-09" db="EMBL/GenBank/DDBJ databases">
        <title>WGS assembly of Aquilegia coerulea Goldsmith.</title>
        <authorList>
            <person name="Hodges S."/>
            <person name="Kramer E."/>
            <person name="Nordborg M."/>
            <person name="Tomkins J."/>
            <person name="Borevitz J."/>
            <person name="Derieg N."/>
            <person name="Yan J."/>
            <person name="Mihaltcheva S."/>
            <person name="Hayes R.D."/>
            <person name="Rokhsar D."/>
        </authorList>
    </citation>
    <scope>NUCLEOTIDE SEQUENCE [LARGE SCALE GENOMIC DNA]</scope>
    <source>
        <strain evidence="10">cv. Goldsmith</strain>
    </source>
</reference>
<dbReference type="Proteomes" id="UP000230069">
    <property type="component" value="Unassembled WGS sequence"/>
</dbReference>
<dbReference type="InterPro" id="IPR003000">
    <property type="entry name" value="Sirtuin"/>
</dbReference>
<evidence type="ECO:0000256" key="6">
    <source>
        <dbReference type="ARBA" id="ARBA00038170"/>
    </source>
</evidence>
<dbReference type="InterPro" id="IPR029035">
    <property type="entry name" value="DHS-like_NAD/FAD-binding_dom"/>
</dbReference>
<dbReference type="OrthoDB" id="424302at2759"/>
<keyword evidence="2" id="KW-0808">Transferase</keyword>
<dbReference type="PANTHER" id="PTHR11085:SF12">
    <property type="entry name" value="NAD-DEPENDENT PROTEIN DEACYLASE SIRTUIN-6"/>
    <property type="match status" value="1"/>
</dbReference>
<keyword evidence="5" id="KW-0520">NAD</keyword>
<keyword evidence="10" id="KW-1185">Reference proteome</keyword>
<dbReference type="GO" id="GO:0000122">
    <property type="term" value="P:negative regulation of transcription by RNA polymerase II"/>
    <property type="evidence" value="ECO:0007669"/>
    <property type="project" value="TreeGrafter"/>
</dbReference>
<dbReference type="GO" id="GO:0003714">
    <property type="term" value="F:transcription corepressor activity"/>
    <property type="evidence" value="ECO:0007669"/>
    <property type="project" value="TreeGrafter"/>
</dbReference>
<name>A0A2G5ERN0_AQUCA</name>
<dbReference type="AlphaFoldDB" id="A0A2G5ERN0"/>
<dbReference type="Gene3D" id="3.40.50.1220">
    <property type="entry name" value="TPP-binding domain"/>
    <property type="match status" value="1"/>
</dbReference>
<comment type="similarity">
    <text evidence="6">Belongs to the sirtuin family. Class IV subfamily.</text>
</comment>
<dbReference type="PANTHER" id="PTHR11085">
    <property type="entry name" value="NAD-DEPENDENT PROTEIN DEACYLASE SIRTUIN-5, MITOCHONDRIAL-RELATED"/>
    <property type="match status" value="1"/>
</dbReference>
<evidence type="ECO:0000256" key="3">
    <source>
        <dbReference type="ARBA" id="ARBA00022723"/>
    </source>
</evidence>
<dbReference type="GO" id="GO:0046872">
    <property type="term" value="F:metal ion binding"/>
    <property type="evidence" value="ECO:0007669"/>
    <property type="project" value="UniProtKB-KW"/>
</dbReference>
<dbReference type="PROSITE" id="PS50305">
    <property type="entry name" value="SIRTUIN"/>
    <property type="match status" value="1"/>
</dbReference>
<evidence type="ECO:0000256" key="4">
    <source>
        <dbReference type="ARBA" id="ARBA00022833"/>
    </source>
</evidence>
<feature type="active site" description="Proton acceptor" evidence="7">
    <location>
        <position position="134"/>
    </location>
</feature>
<evidence type="ECO:0000256" key="1">
    <source>
        <dbReference type="ARBA" id="ARBA00012928"/>
    </source>
</evidence>
<dbReference type="InterPro" id="IPR026590">
    <property type="entry name" value="Ssirtuin_cat_dom"/>
</dbReference>
<dbReference type="Pfam" id="PF02146">
    <property type="entry name" value="SIR2"/>
    <property type="match status" value="1"/>
</dbReference>
<dbReference type="InParanoid" id="A0A2G5ERN0"/>
<dbReference type="EC" id="2.3.1.286" evidence="1"/>
<feature type="binding site" evidence="7">
    <location>
        <position position="142"/>
    </location>
    <ligand>
        <name>Zn(2+)</name>
        <dbReference type="ChEBI" id="CHEBI:29105"/>
    </ligand>
</feature>
<sequence length="445" mass="49986">MSLGYAEKLSYKEDVGTVGMSENFDPPHVLQQKIEELAGLVQQSKHLVAFTGAGISTSCGIPDFRGPKGIWTLQREGKDLPEASLPFHRAMPSLTHMALVELEKAGILKFVISQNVDSLHLRSGIPREKLAELHGNSFRELCPSCGAEYLRDFEVETIGMKETSRRCSDEKCGAKLKDTVLDWEITPACNLPLKCIRGGGKIVIVNLQDTPKDKKANLVIHGRVDEVIAGVFNFLNLRIPPYVRIDVVQIIFKQFARRTDKKFVKWNLRIASVHGQRAPLPFLQSVEVFFPERPELKTAVLLEQPFQLKREMLRTKPVKMLLKLNFGDGCGCACTTIEFPVNFKLLTDSFKHDKDAVLQKLRDTALQDLRCGQHEFVERRTVLAPRSDLTVCAIVTNIVEYDKIFPKSKENGLDMEGNGNTLKRCLSGTINENKASPKRSKECLL</sequence>
<dbReference type="GO" id="GO:0005634">
    <property type="term" value="C:nucleus"/>
    <property type="evidence" value="ECO:0007669"/>
    <property type="project" value="TreeGrafter"/>
</dbReference>
<dbReference type="InterPro" id="IPR050134">
    <property type="entry name" value="NAD-dep_sirtuin_deacylases"/>
</dbReference>